<feature type="compositionally biased region" description="Basic and acidic residues" evidence="3">
    <location>
        <begin position="419"/>
        <end position="430"/>
    </location>
</feature>
<evidence type="ECO:0000256" key="1">
    <source>
        <dbReference type="ARBA" id="ARBA00023054"/>
    </source>
</evidence>
<evidence type="ECO:0000256" key="3">
    <source>
        <dbReference type="SAM" id="MobiDB-lite"/>
    </source>
</evidence>
<evidence type="ECO:0000259" key="4">
    <source>
        <dbReference type="Pfam" id="PF09727"/>
    </source>
</evidence>
<evidence type="ECO:0000313" key="5">
    <source>
        <dbReference type="EMBL" id="VDN93342.1"/>
    </source>
</evidence>
<sequence length="516" mass="57940">MDDELIVQSTRKNFSTEELLRLLAYCEGEIQARDIVIATLKSEKAKQLLHEAKYGQLAGSDPIKALQRDSGFVVEGNEVDESAIGHMYETQLMQLERLITVQRRCHNHSKQILAATERRHARILRELDEEKQRSAADAAQGDDLCVLLENERTRLRQQVRFTSAETTLCFLSISRLTRAKFNRASFDAISTRNLFKLEYEQKEGEKAHKEVEKLERKLRDEQERHKSMVLFLVNERKQMLFEVHELKVQNGRGSSYAQETALLAEMRKEVTALRSERDQLRTALDTALSEVQSLKEVVRSQEEDLSFMRTNILANTRSYANNLRFSDDGSVVVANKSVSNVLPPSKNPASDSLPTVSDLRHPVRPRLTTSSTFPASNRIFQSRVPLPCSLLASSIVPLSSAKKGQHSTTTLHPITLRGNDNHSSLHDREGMSNLSDSSEKVKNTYSAEPEIEHLGVVIESMNTGKRSASLPRNGKNGVIVGSQTRKPVSSKPPVSARRSTIFKALGVTTRNGRNGT</sequence>
<protein>
    <submittedName>
        <fullName evidence="7">CortBP2 domain-containing protein</fullName>
    </submittedName>
</protein>
<evidence type="ECO:0000313" key="6">
    <source>
        <dbReference type="Proteomes" id="UP000278627"/>
    </source>
</evidence>
<keyword evidence="1 2" id="KW-0175">Coiled coil</keyword>
<dbReference type="WBParaSite" id="BPAG_0001219401-mRNA-1">
    <property type="protein sequence ID" value="BPAG_0001219401-mRNA-1"/>
    <property type="gene ID" value="BPAG_0001219401"/>
</dbReference>
<proteinExistence type="predicted"/>
<feature type="region of interest" description="Disordered" evidence="3">
    <location>
        <begin position="404"/>
        <end position="436"/>
    </location>
</feature>
<evidence type="ECO:0000313" key="7">
    <source>
        <dbReference type="WBParaSite" id="BPAG_0001219401-mRNA-1"/>
    </source>
</evidence>
<feature type="coiled-coil region" evidence="2">
    <location>
        <begin position="197"/>
        <end position="224"/>
    </location>
</feature>
<dbReference type="InterPro" id="IPR019131">
    <property type="entry name" value="Cortactin-binding_p2_N"/>
</dbReference>
<dbReference type="PANTHER" id="PTHR23166">
    <property type="entry name" value="FILAMIN/GPBP-INTERACTING PROTEIN"/>
    <property type="match status" value="1"/>
</dbReference>
<dbReference type="InterPro" id="IPR050719">
    <property type="entry name" value="Cortactin-Actin_Reg"/>
</dbReference>
<gene>
    <name evidence="5" type="ORF">BPAG_LOCUS12156</name>
</gene>
<feature type="region of interest" description="Disordered" evidence="3">
    <location>
        <begin position="465"/>
        <end position="496"/>
    </location>
</feature>
<organism evidence="7">
    <name type="scientific">Brugia pahangi</name>
    <name type="common">Filarial nematode worm</name>
    <dbReference type="NCBI Taxonomy" id="6280"/>
    <lineage>
        <taxon>Eukaryota</taxon>
        <taxon>Metazoa</taxon>
        <taxon>Ecdysozoa</taxon>
        <taxon>Nematoda</taxon>
        <taxon>Chromadorea</taxon>
        <taxon>Rhabditida</taxon>
        <taxon>Spirurina</taxon>
        <taxon>Spiruromorpha</taxon>
        <taxon>Filarioidea</taxon>
        <taxon>Onchocercidae</taxon>
        <taxon>Brugia</taxon>
    </lineage>
</organism>
<dbReference type="STRING" id="6280.A0A0N4TTW0"/>
<accession>A0A0N4TTW0</accession>
<dbReference type="AlphaFoldDB" id="A0A0N4TTW0"/>
<dbReference type="EMBL" id="UZAD01013272">
    <property type="protein sequence ID" value="VDN93342.1"/>
    <property type="molecule type" value="Genomic_DNA"/>
</dbReference>
<reference evidence="7" key="1">
    <citation type="submission" date="2017-02" db="UniProtKB">
        <authorList>
            <consortium name="WormBaseParasite"/>
        </authorList>
    </citation>
    <scope>IDENTIFICATION</scope>
</reference>
<feature type="coiled-coil region" evidence="2">
    <location>
        <begin position="256"/>
        <end position="304"/>
    </location>
</feature>
<keyword evidence="6" id="KW-1185">Reference proteome</keyword>
<dbReference type="Pfam" id="PF09727">
    <property type="entry name" value="CortBP2"/>
    <property type="match status" value="1"/>
</dbReference>
<name>A0A0N4TTW0_BRUPA</name>
<evidence type="ECO:0000256" key="2">
    <source>
        <dbReference type="SAM" id="Coils"/>
    </source>
</evidence>
<reference evidence="5 6" key="2">
    <citation type="submission" date="2018-11" db="EMBL/GenBank/DDBJ databases">
        <authorList>
            <consortium name="Pathogen Informatics"/>
        </authorList>
    </citation>
    <scope>NUCLEOTIDE SEQUENCE [LARGE SCALE GENOMIC DNA]</scope>
</reference>
<dbReference type="PANTHER" id="PTHR23166:SF5">
    <property type="entry name" value="CTTNBP2 N-TERMINAL-LIKE PROTEIN"/>
    <property type="match status" value="1"/>
</dbReference>
<feature type="domain" description="Cortactin-binding protein-2 N-terminal" evidence="4">
    <location>
        <begin position="14"/>
        <end position="164"/>
    </location>
</feature>
<dbReference type="Proteomes" id="UP000278627">
    <property type="component" value="Unassembled WGS sequence"/>
</dbReference>